<proteinExistence type="predicted"/>
<gene>
    <name evidence="2" type="ORF">FLSS-3_0005</name>
</gene>
<dbReference type="EC" id="2.1.1.-" evidence="2"/>
<dbReference type="AlphaFoldDB" id="M1PUT2"/>
<evidence type="ECO:0000313" key="2">
    <source>
        <dbReference type="EMBL" id="AGF92874.1"/>
    </source>
</evidence>
<sequence>MKEHYRGVLRSAEEYEKCLNPNYPQEFLEEGISWMSFSTLNVFSNIEMKTGQKVLDIGCGAGGDCFVAAELVGDEGEVIGVDPVKELIEKARYLKRKYEFSNVKFKVTCGEKFSFENKYFDFVLMNYSFHLIKRKCNFLNKIYRLLAKNGRMIIGDSFASKEIEFEDNPKEYFYRAGGSISPDRIKSMSSDIGFKNIEYIEEKNLDEDEKIGYMVLVK</sequence>
<dbReference type="EMBL" id="JX684075">
    <property type="protein sequence ID" value="AGF92874.1"/>
    <property type="molecule type" value="Genomic_DNA"/>
</dbReference>
<dbReference type="PANTHER" id="PTHR43861">
    <property type="entry name" value="TRANS-ACONITATE 2-METHYLTRANSFERASE-RELATED"/>
    <property type="match status" value="1"/>
</dbReference>
<feature type="domain" description="Methyltransferase" evidence="1">
    <location>
        <begin position="50"/>
        <end position="161"/>
    </location>
</feature>
<accession>M1PUT2</accession>
<reference evidence="2" key="1">
    <citation type="journal article" date="2013" name="Syst. Appl. Microbiol.">
        <title>New insights into the archaeal diversity of a hypersaline microbial mat obtained by a metagenomic approach.</title>
        <authorList>
            <person name="Lopez-Lopez A."/>
            <person name="Richter M."/>
            <person name="Pena A."/>
            <person name="Tamames J."/>
            <person name="Rossello-Mora R."/>
        </authorList>
    </citation>
    <scope>NUCLEOTIDE SEQUENCE</scope>
</reference>
<dbReference type="CDD" id="cd02440">
    <property type="entry name" value="AdoMet_MTases"/>
    <property type="match status" value="1"/>
</dbReference>
<dbReference type="Pfam" id="PF13847">
    <property type="entry name" value="Methyltransf_31"/>
    <property type="match status" value="1"/>
</dbReference>
<keyword evidence="2" id="KW-0808">Transferase</keyword>
<dbReference type="GO" id="GO:0032259">
    <property type="term" value="P:methylation"/>
    <property type="evidence" value="ECO:0007669"/>
    <property type="project" value="UniProtKB-KW"/>
</dbReference>
<organism evidence="2">
    <name type="scientific">uncultured organism</name>
    <dbReference type="NCBI Taxonomy" id="155900"/>
    <lineage>
        <taxon>unclassified sequences</taxon>
        <taxon>environmental samples</taxon>
    </lineage>
</organism>
<evidence type="ECO:0000259" key="1">
    <source>
        <dbReference type="Pfam" id="PF13847"/>
    </source>
</evidence>
<dbReference type="InterPro" id="IPR025714">
    <property type="entry name" value="Methyltranfer_dom"/>
</dbReference>
<dbReference type="SUPFAM" id="SSF53335">
    <property type="entry name" value="S-adenosyl-L-methionine-dependent methyltransferases"/>
    <property type="match status" value="1"/>
</dbReference>
<dbReference type="GO" id="GO:0008168">
    <property type="term" value="F:methyltransferase activity"/>
    <property type="evidence" value="ECO:0007669"/>
    <property type="project" value="UniProtKB-KW"/>
</dbReference>
<dbReference type="Gene3D" id="3.40.50.150">
    <property type="entry name" value="Vaccinia Virus protein VP39"/>
    <property type="match status" value="1"/>
</dbReference>
<dbReference type="InterPro" id="IPR029063">
    <property type="entry name" value="SAM-dependent_MTases_sf"/>
</dbReference>
<keyword evidence="2" id="KW-0489">Methyltransferase</keyword>
<name>M1PUT2_9ZZZZ</name>
<protein>
    <submittedName>
        <fullName evidence="2">Methyltransferase type 11</fullName>
        <ecNumber evidence="2">2.1.1.-</ecNumber>
    </submittedName>
</protein>